<reference evidence="10" key="1">
    <citation type="submission" date="2023-07" db="EMBL/GenBank/DDBJ databases">
        <title>Sorghum-associated microbial communities from plants grown in Nebraska, USA.</title>
        <authorList>
            <person name="Schachtman D."/>
        </authorList>
    </citation>
    <scope>NUCLEOTIDE SEQUENCE</scope>
    <source>
        <strain evidence="10">DS3754</strain>
    </source>
</reference>
<dbReference type="RefSeq" id="WP_307687316.1">
    <property type="nucleotide sequence ID" value="NZ_JAUSRD010000027.1"/>
</dbReference>
<gene>
    <name evidence="8" type="primary">vapC</name>
    <name evidence="10" type="ORF">J2W31_006526</name>
</gene>
<organism evidence="10 11">
    <name type="scientific">Variovorax boronicumulans</name>
    <dbReference type="NCBI Taxonomy" id="436515"/>
    <lineage>
        <taxon>Bacteria</taxon>
        <taxon>Pseudomonadati</taxon>
        <taxon>Pseudomonadota</taxon>
        <taxon>Betaproteobacteria</taxon>
        <taxon>Burkholderiales</taxon>
        <taxon>Comamonadaceae</taxon>
        <taxon>Variovorax</taxon>
    </lineage>
</organism>
<name>A0AAW8D4P6_9BURK</name>
<dbReference type="GO" id="GO:0090729">
    <property type="term" value="F:toxin activity"/>
    <property type="evidence" value="ECO:0007669"/>
    <property type="project" value="UniProtKB-KW"/>
</dbReference>
<dbReference type="GO" id="GO:0016787">
    <property type="term" value="F:hydrolase activity"/>
    <property type="evidence" value="ECO:0007669"/>
    <property type="project" value="UniProtKB-KW"/>
</dbReference>
<protein>
    <recommendedName>
        <fullName evidence="8">Ribonuclease VapC</fullName>
        <shortName evidence="8">RNase VapC</shortName>
        <ecNumber evidence="8">3.1.-.-</ecNumber>
    </recommendedName>
    <alternativeName>
        <fullName evidence="8">Toxin VapC</fullName>
    </alternativeName>
</protein>
<feature type="binding site" evidence="8">
    <location>
        <position position="5"/>
    </location>
    <ligand>
        <name>Mg(2+)</name>
        <dbReference type="ChEBI" id="CHEBI:18420"/>
    </ligand>
</feature>
<evidence type="ECO:0000256" key="2">
    <source>
        <dbReference type="ARBA" id="ARBA00022649"/>
    </source>
</evidence>
<dbReference type="SUPFAM" id="SSF88723">
    <property type="entry name" value="PIN domain-like"/>
    <property type="match status" value="1"/>
</dbReference>
<dbReference type="InterPro" id="IPR002716">
    <property type="entry name" value="PIN_dom"/>
</dbReference>
<evidence type="ECO:0000256" key="6">
    <source>
        <dbReference type="ARBA" id="ARBA00022842"/>
    </source>
</evidence>
<keyword evidence="8" id="KW-0800">Toxin</keyword>
<evidence type="ECO:0000259" key="9">
    <source>
        <dbReference type="Pfam" id="PF01850"/>
    </source>
</evidence>
<evidence type="ECO:0000256" key="8">
    <source>
        <dbReference type="HAMAP-Rule" id="MF_00265"/>
    </source>
</evidence>
<evidence type="ECO:0000256" key="3">
    <source>
        <dbReference type="ARBA" id="ARBA00022722"/>
    </source>
</evidence>
<evidence type="ECO:0000256" key="5">
    <source>
        <dbReference type="ARBA" id="ARBA00022801"/>
    </source>
</evidence>
<dbReference type="InterPro" id="IPR029060">
    <property type="entry name" value="PIN-like_dom_sf"/>
</dbReference>
<keyword evidence="5 8" id="KW-0378">Hydrolase</keyword>
<evidence type="ECO:0000313" key="10">
    <source>
        <dbReference type="EMBL" id="MDP9897382.1"/>
    </source>
</evidence>
<evidence type="ECO:0000256" key="7">
    <source>
        <dbReference type="ARBA" id="ARBA00038093"/>
    </source>
</evidence>
<dbReference type="EC" id="3.1.-.-" evidence="8"/>
<dbReference type="Pfam" id="PF01850">
    <property type="entry name" value="PIN"/>
    <property type="match status" value="1"/>
</dbReference>
<evidence type="ECO:0000256" key="4">
    <source>
        <dbReference type="ARBA" id="ARBA00022723"/>
    </source>
</evidence>
<keyword evidence="3 8" id="KW-0540">Nuclease</keyword>
<evidence type="ECO:0000313" key="11">
    <source>
        <dbReference type="Proteomes" id="UP001242045"/>
    </source>
</evidence>
<dbReference type="InterPro" id="IPR050556">
    <property type="entry name" value="Type_II_TA_system_RNase"/>
</dbReference>
<feature type="domain" description="PIN" evidence="9">
    <location>
        <begin position="3"/>
        <end position="125"/>
    </location>
</feature>
<comment type="similarity">
    <text evidence="7 8">Belongs to the PINc/VapC protein family.</text>
</comment>
<dbReference type="PANTHER" id="PTHR33653:SF1">
    <property type="entry name" value="RIBONUCLEASE VAPC2"/>
    <property type="match status" value="1"/>
</dbReference>
<dbReference type="HAMAP" id="MF_00265">
    <property type="entry name" value="VapC_Nob1"/>
    <property type="match status" value="1"/>
</dbReference>
<sequence>MLLLDTNVISEVRKSSCDPNVQAWMAAQPVDTLYICAITVLEIQRGISQVALRGDDRQAAVLNRWLEDMVLPAFAGRILSIDHLVARRAARLTWADARDYRDPLIAATGLVHGATVVTRNTKHFEATGVQLVNPWEQS</sequence>
<dbReference type="AlphaFoldDB" id="A0AAW8D4P6"/>
<dbReference type="EMBL" id="JAUSRD010000027">
    <property type="protein sequence ID" value="MDP9897382.1"/>
    <property type="molecule type" value="Genomic_DNA"/>
</dbReference>
<keyword evidence="6 8" id="KW-0460">Magnesium</keyword>
<dbReference type="GO" id="GO:0004540">
    <property type="term" value="F:RNA nuclease activity"/>
    <property type="evidence" value="ECO:0007669"/>
    <property type="project" value="InterPro"/>
</dbReference>
<feature type="binding site" evidence="8">
    <location>
        <position position="102"/>
    </location>
    <ligand>
        <name>Mg(2+)</name>
        <dbReference type="ChEBI" id="CHEBI:18420"/>
    </ligand>
</feature>
<evidence type="ECO:0000256" key="1">
    <source>
        <dbReference type="ARBA" id="ARBA00001946"/>
    </source>
</evidence>
<keyword evidence="4 8" id="KW-0479">Metal-binding</keyword>
<accession>A0AAW8D4P6</accession>
<dbReference type="InterPro" id="IPR022907">
    <property type="entry name" value="VapC_family"/>
</dbReference>
<comment type="function">
    <text evidence="8">Toxic component of a toxin-antitoxin (TA) system. An RNase.</text>
</comment>
<dbReference type="GO" id="GO:0000287">
    <property type="term" value="F:magnesium ion binding"/>
    <property type="evidence" value="ECO:0007669"/>
    <property type="project" value="UniProtKB-UniRule"/>
</dbReference>
<dbReference type="Gene3D" id="3.40.50.1010">
    <property type="entry name" value="5'-nuclease"/>
    <property type="match status" value="1"/>
</dbReference>
<dbReference type="CDD" id="cd18746">
    <property type="entry name" value="PIN_VapC4-5_FitB-like"/>
    <property type="match status" value="1"/>
</dbReference>
<dbReference type="Proteomes" id="UP001242045">
    <property type="component" value="Unassembled WGS sequence"/>
</dbReference>
<keyword evidence="2 8" id="KW-1277">Toxin-antitoxin system</keyword>
<dbReference type="PANTHER" id="PTHR33653">
    <property type="entry name" value="RIBONUCLEASE VAPC2"/>
    <property type="match status" value="1"/>
</dbReference>
<comment type="caution">
    <text evidence="10">The sequence shown here is derived from an EMBL/GenBank/DDBJ whole genome shotgun (WGS) entry which is preliminary data.</text>
</comment>
<comment type="cofactor">
    <cofactor evidence="1 8">
        <name>Mg(2+)</name>
        <dbReference type="ChEBI" id="CHEBI:18420"/>
    </cofactor>
</comment>
<proteinExistence type="inferred from homology"/>